<keyword evidence="7 9" id="KW-0472">Membrane</keyword>
<comment type="subcellular location">
    <subcellularLocation>
        <location evidence="1">Cell membrane</location>
        <topology evidence="1">Single-pass membrane protein</topology>
    </subcellularLocation>
    <subcellularLocation>
        <location evidence="2">Cell outer membrane</location>
    </subcellularLocation>
</comment>
<feature type="region of interest" description="Disordered" evidence="10">
    <location>
        <begin position="69"/>
        <end position="95"/>
    </location>
</feature>
<dbReference type="RefSeq" id="WP_087678504.1">
    <property type="nucleotide sequence ID" value="NZ_FUWV01000004.1"/>
</dbReference>
<sequence length="253" mass="28547">MSRRKKNLEEKKAGSSNWMTTFSDLMTLLLTFFVLLYSFSSVDAQKFKNMANALQSILTGQNNIAILESDPSSGEGSVEKVQNPKNQQSSSPLEGETKKIYQKVKEFIEKENLGAEVTLRTDRRGVIIEIKENILFDSGKAKLKPESMALLDKLTNLINEFENEIIVEGHTDNVPIFNEEFPSNWELSVTRATTVVRYFTEQKKVEPKRLSAAGYGEYYPIVPNDNAENRALNRRVNILIVTSEGGNESGTRK</sequence>
<dbReference type="SUPFAM" id="SSF103088">
    <property type="entry name" value="OmpA-like"/>
    <property type="match status" value="1"/>
</dbReference>
<reference evidence="12 13" key="1">
    <citation type="submission" date="2017-02" db="EMBL/GenBank/DDBJ databases">
        <authorList>
            <person name="Peterson S.W."/>
        </authorList>
    </citation>
    <scope>NUCLEOTIDE SEQUENCE [LARGE SCALE GENOMIC DNA]</scope>
    <source>
        <strain evidence="12 13">DSM 15102</strain>
    </source>
</reference>
<dbReference type="InterPro" id="IPR025713">
    <property type="entry name" value="MotB-like_N_dom"/>
</dbReference>
<dbReference type="GO" id="GO:0009279">
    <property type="term" value="C:cell outer membrane"/>
    <property type="evidence" value="ECO:0007669"/>
    <property type="project" value="UniProtKB-SubCell"/>
</dbReference>
<evidence type="ECO:0000256" key="2">
    <source>
        <dbReference type="ARBA" id="ARBA00004442"/>
    </source>
</evidence>
<evidence type="ECO:0000256" key="1">
    <source>
        <dbReference type="ARBA" id="ARBA00004162"/>
    </source>
</evidence>
<dbReference type="CDD" id="cd07185">
    <property type="entry name" value="OmpA_C-like"/>
    <property type="match status" value="1"/>
</dbReference>
<dbReference type="InterPro" id="IPR050330">
    <property type="entry name" value="Bact_OuterMem_StrucFunc"/>
</dbReference>
<gene>
    <name evidence="12" type="ORF">SAMN02745973_00905</name>
</gene>
<comment type="similarity">
    <text evidence="3">Belongs to the MotB family.</text>
</comment>
<dbReference type="InterPro" id="IPR006665">
    <property type="entry name" value="OmpA-like"/>
</dbReference>
<keyword evidence="13" id="KW-1185">Reference proteome</keyword>
<dbReference type="AlphaFoldDB" id="A0A1T4LD78"/>
<evidence type="ECO:0000256" key="6">
    <source>
        <dbReference type="ARBA" id="ARBA00022989"/>
    </source>
</evidence>
<organism evidence="12 13">
    <name type="scientific">Garciella nitratireducens DSM 15102</name>
    <dbReference type="NCBI Taxonomy" id="1121911"/>
    <lineage>
        <taxon>Bacteria</taxon>
        <taxon>Bacillati</taxon>
        <taxon>Bacillota</taxon>
        <taxon>Clostridia</taxon>
        <taxon>Eubacteriales</taxon>
        <taxon>Eubacteriaceae</taxon>
        <taxon>Garciella</taxon>
    </lineage>
</organism>
<dbReference type="PROSITE" id="PS51123">
    <property type="entry name" value="OMPA_2"/>
    <property type="match status" value="1"/>
</dbReference>
<evidence type="ECO:0000256" key="9">
    <source>
        <dbReference type="PROSITE-ProRule" id="PRU00473"/>
    </source>
</evidence>
<dbReference type="InterPro" id="IPR036737">
    <property type="entry name" value="OmpA-like_sf"/>
</dbReference>
<keyword evidence="6" id="KW-1133">Transmembrane helix</keyword>
<protein>
    <submittedName>
        <fullName evidence="12">Chemotaxis protein MotB</fullName>
    </submittedName>
</protein>
<dbReference type="Pfam" id="PF13677">
    <property type="entry name" value="MotB_plug"/>
    <property type="match status" value="1"/>
</dbReference>
<feature type="compositionally biased region" description="Polar residues" evidence="10">
    <location>
        <begin position="83"/>
        <end position="92"/>
    </location>
</feature>
<dbReference type="InterPro" id="IPR006664">
    <property type="entry name" value="OMP_bac"/>
</dbReference>
<keyword evidence="4" id="KW-1003">Cell membrane</keyword>
<dbReference type="Proteomes" id="UP000196365">
    <property type="component" value="Unassembled WGS sequence"/>
</dbReference>
<evidence type="ECO:0000256" key="8">
    <source>
        <dbReference type="ARBA" id="ARBA00023237"/>
    </source>
</evidence>
<feature type="domain" description="OmpA-like" evidence="11">
    <location>
        <begin position="123"/>
        <end position="244"/>
    </location>
</feature>
<keyword evidence="5" id="KW-0812">Transmembrane</keyword>
<evidence type="ECO:0000259" key="11">
    <source>
        <dbReference type="PROSITE" id="PS51123"/>
    </source>
</evidence>
<keyword evidence="8" id="KW-0998">Cell outer membrane</keyword>
<evidence type="ECO:0000313" key="13">
    <source>
        <dbReference type="Proteomes" id="UP000196365"/>
    </source>
</evidence>
<evidence type="ECO:0000256" key="7">
    <source>
        <dbReference type="ARBA" id="ARBA00023136"/>
    </source>
</evidence>
<accession>A0A1T4LD78</accession>
<dbReference type="OrthoDB" id="9815217at2"/>
<evidence type="ECO:0000256" key="5">
    <source>
        <dbReference type="ARBA" id="ARBA00022692"/>
    </source>
</evidence>
<name>A0A1T4LD78_9FIRM</name>
<dbReference type="Pfam" id="PF00691">
    <property type="entry name" value="OmpA"/>
    <property type="match status" value="1"/>
</dbReference>
<dbReference type="EMBL" id="FUWV01000004">
    <property type="protein sequence ID" value="SJZ52665.1"/>
    <property type="molecule type" value="Genomic_DNA"/>
</dbReference>
<dbReference type="PRINTS" id="PR01021">
    <property type="entry name" value="OMPADOMAIN"/>
</dbReference>
<dbReference type="GO" id="GO:0005886">
    <property type="term" value="C:plasma membrane"/>
    <property type="evidence" value="ECO:0007669"/>
    <property type="project" value="UniProtKB-SubCell"/>
</dbReference>
<dbReference type="PANTHER" id="PTHR30329">
    <property type="entry name" value="STATOR ELEMENT OF FLAGELLAR MOTOR COMPLEX"/>
    <property type="match status" value="1"/>
</dbReference>
<dbReference type="Gene3D" id="3.30.1330.60">
    <property type="entry name" value="OmpA-like domain"/>
    <property type="match status" value="1"/>
</dbReference>
<proteinExistence type="inferred from homology"/>
<evidence type="ECO:0000256" key="10">
    <source>
        <dbReference type="SAM" id="MobiDB-lite"/>
    </source>
</evidence>
<evidence type="ECO:0000313" key="12">
    <source>
        <dbReference type="EMBL" id="SJZ52665.1"/>
    </source>
</evidence>
<dbReference type="PANTHER" id="PTHR30329:SF21">
    <property type="entry name" value="LIPOPROTEIN YIAD-RELATED"/>
    <property type="match status" value="1"/>
</dbReference>
<evidence type="ECO:0000256" key="3">
    <source>
        <dbReference type="ARBA" id="ARBA00008914"/>
    </source>
</evidence>
<evidence type="ECO:0000256" key="4">
    <source>
        <dbReference type="ARBA" id="ARBA00022475"/>
    </source>
</evidence>